<dbReference type="Pfam" id="PF13561">
    <property type="entry name" value="adh_short_C2"/>
    <property type="match status" value="1"/>
</dbReference>
<keyword evidence="5" id="KW-1185">Reference proteome</keyword>
<dbReference type="InterPro" id="IPR052178">
    <property type="entry name" value="Sec_Metab_Biosynth_SDR"/>
</dbReference>
<evidence type="ECO:0000256" key="2">
    <source>
        <dbReference type="ARBA" id="ARBA00022857"/>
    </source>
</evidence>
<keyword evidence="3" id="KW-0560">Oxidoreductase</keyword>
<dbReference type="PRINTS" id="PR00080">
    <property type="entry name" value="SDRFAMILY"/>
</dbReference>
<sequence length="255" mass="26305">MTMKNLFSVSGKVALVTGGTSGIGLMIAQGLVENGAITYIAGRNGSACQEVAASLSANGTCHGLQGDISTNEGIQALLHTLGERETHLDILVNNAGAMSEAPIDSFSETDWDSVVDLNLKSAFFMVQAALPLLRKAAAKGPHASVINTGSIGGRRVGPKENYAYAAAKAGLHHMTGSLAKRLGPENITVNAIAPGIFPSRMTVLSEEMLKMVIGMIPVRRVGEPEDVAGSVIYLASRAGGFTNGAVLPMDGGSSL</sequence>
<dbReference type="EMBL" id="BSOS01000088">
    <property type="protein sequence ID" value="GLR68372.1"/>
    <property type="molecule type" value="Genomic_DNA"/>
</dbReference>
<dbReference type="SUPFAM" id="SSF51735">
    <property type="entry name" value="NAD(P)-binding Rossmann-fold domains"/>
    <property type="match status" value="1"/>
</dbReference>
<evidence type="ECO:0000313" key="4">
    <source>
        <dbReference type="EMBL" id="GLR68372.1"/>
    </source>
</evidence>
<dbReference type="Proteomes" id="UP001156641">
    <property type="component" value="Unassembled WGS sequence"/>
</dbReference>
<dbReference type="InterPro" id="IPR020904">
    <property type="entry name" value="Sc_DH/Rdtase_CS"/>
</dbReference>
<dbReference type="PRINTS" id="PR00081">
    <property type="entry name" value="GDHRDH"/>
</dbReference>
<name>A0ABQ6A9F4_9PROT</name>
<accession>A0ABQ6A9F4</accession>
<comment type="caution">
    <text evidence="4">The sequence shown here is derived from an EMBL/GenBank/DDBJ whole genome shotgun (WGS) entry which is preliminary data.</text>
</comment>
<dbReference type="RefSeq" id="WP_284259219.1">
    <property type="nucleotide sequence ID" value="NZ_BSOS01000088.1"/>
</dbReference>
<keyword evidence="2" id="KW-0521">NADP</keyword>
<organism evidence="4 5">
    <name type="scientific">Acidocella aquatica</name>
    <dbReference type="NCBI Taxonomy" id="1922313"/>
    <lineage>
        <taxon>Bacteria</taxon>
        <taxon>Pseudomonadati</taxon>
        <taxon>Pseudomonadota</taxon>
        <taxon>Alphaproteobacteria</taxon>
        <taxon>Acetobacterales</taxon>
        <taxon>Acidocellaceae</taxon>
        <taxon>Acidocella</taxon>
    </lineage>
</organism>
<gene>
    <name evidence="4" type="ORF">GCM10010909_30530</name>
</gene>
<dbReference type="InterPro" id="IPR036291">
    <property type="entry name" value="NAD(P)-bd_dom_sf"/>
</dbReference>
<evidence type="ECO:0000256" key="1">
    <source>
        <dbReference type="ARBA" id="ARBA00006484"/>
    </source>
</evidence>
<comment type="similarity">
    <text evidence="1">Belongs to the short-chain dehydrogenases/reductases (SDR) family.</text>
</comment>
<reference evidence="5" key="1">
    <citation type="journal article" date="2019" name="Int. J. Syst. Evol. Microbiol.">
        <title>The Global Catalogue of Microorganisms (GCM) 10K type strain sequencing project: providing services to taxonomists for standard genome sequencing and annotation.</title>
        <authorList>
            <consortium name="The Broad Institute Genomics Platform"/>
            <consortium name="The Broad Institute Genome Sequencing Center for Infectious Disease"/>
            <person name="Wu L."/>
            <person name="Ma J."/>
        </authorList>
    </citation>
    <scope>NUCLEOTIDE SEQUENCE [LARGE SCALE GENOMIC DNA]</scope>
    <source>
        <strain evidence="5">NBRC 112502</strain>
    </source>
</reference>
<protein>
    <submittedName>
        <fullName evidence="4">Gluconate 5-dehydrogenase</fullName>
    </submittedName>
</protein>
<evidence type="ECO:0000313" key="5">
    <source>
        <dbReference type="Proteomes" id="UP001156641"/>
    </source>
</evidence>
<dbReference type="InterPro" id="IPR002347">
    <property type="entry name" value="SDR_fam"/>
</dbReference>
<dbReference type="PANTHER" id="PTHR43618">
    <property type="entry name" value="7-ALPHA-HYDROXYSTEROID DEHYDROGENASE"/>
    <property type="match status" value="1"/>
</dbReference>
<dbReference type="PANTHER" id="PTHR43618:SF8">
    <property type="entry name" value="7ALPHA-HYDROXYSTEROID DEHYDROGENASE"/>
    <property type="match status" value="1"/>
</dbReference>
<dbReference type="PROSITE" id="PS00061">
    <property type="entry name" value="ADH_SHORT"/>
    <property type="match status" value="1"/>
</dbReference>
<evidence type="ECO:0000256" key="3">
    <source>
        <dbReference type="ARBA" id="ARBA00023002"/>
    </source>
</evidence>
<dbReference type="Gene3D" id="3.40.50.720">
    <property type="entry name" value="NAD(P)-binding Rossmann-like Domain"/>
    <property type="match status" value="1"/>
</dbReference>
<proteinExistence type="inferred from homology"/>